<feature type="region of interest" description="Disordered" evidence="12">
    <location>
        <begin position="18"/>
        <end position="46"/>
    </location>
</feature>
<evidence type="ECO:0000256" key="3">
    <source>
        <dbReference type="ARBA" id="ARBA00008090"/>
    </source>
</evidence>
<protein>
    <recommendedName>
        <fullName evidence="9">Membrane protein BRI3</fullName>
    </recommendedName>
    <alternativeName>
        <fullName evidence="10">Brain protein I3</fullName>
    </alternativeName>
</protein>
<dbReference type="Proteomes" id="UP000694399">
    <property type="component" value="Chromosome B3"/>
</dbReference>
<evidence type="ECO:0000313" key="14">
    <source>
        <dbReference type="Ensembl" id="ENSPLOP00000026982.1"/>
    </source>
</evidence>
<accession>A0A8C9DAW7</accession>
<feature type="transmembrane region" description="Helical" evidence="13">
    <location>
        <begin position="85"/>
        <end position="105"/>
    </location>
</feature>
<reference evidence="14" key="1">
    <citation type="journal article" date="2019" name="bioRxiv">
        <title>Long live the king: chromosome-level assembly of the lion (Panthera leo) using linked-read, Hi-C, and long read data.</title>
        <authorList>
            <person name="Armstrong E.E."/>
            <person name="Taylor R.W."/>
            <person name="Miller D.E."/>
            <person name="Kaelin C."/>
            <person name="Barsh G."/>
            <person name="Hadly E.A."/>
            <person name="Petrov D."/>
        </authorList>
    </citation>
    <scope>NUCLEOTIDE SEQUENCE [LARGE SCALE GENOMIC DNA]</scope>
</reference>
<reference evidence="14" key="3">
    <citation type="submission" date="2025-09" db="UniProtKB">
        <authorList>
            <consortium name="Ensembl"/>
        </authorList>
    </citation>
    <scope>IDENTIFICATION</scope>
</reference>
<dbReference type="AlphaFoldDB" id="A0A8C9DAW7"/>
<name>A0A8C9DAW7_PANLE</name>
<keyword evidence="6 13" id="KW-1133">Transmembrane helix</keyword>
<dbReference type="Pfam" id="PF10164">
    <property type="entry name" value="BRI3"/>
    <property type="match status" value="1"/>
</dbReference>
<sequence>MCLTSEIRPPAYHLEARPGDFARTATGPSPPRPRRRPTPTRSQGYLPRRPRVYVSIHRRNVTRYPAHSIVVGGRPSLQSRVWEDFFTFLGIFLGIILFPFGFICCSASRKQRYPKGGASLTLKGTIHRTFLHPDIFS</sequence>
<organism evidence="14 15">
    <name type="scientific">Panthera leo</name>
    <name type="common">Lion</name>
    <dbReference type="NCBI Taxonomy" id="9689"/>
    <lineage>
        <taxon>Eukaryota</taxon>
        <taxon>Metazoa</taxon>
        <taxon>Chordata</taxon>
        <taxon>Craniata</taxon>
        <taxon>Vertebrata</taxon>
        <taxon>Euteleostomi</taxon>
        <taxon>Mammalia</taxon>
        <taxon>Eutheria</taxon>
        <taxon>Laurasiatheria</taxon>
        <taxon>Carnivora</taxon>
        <taxon>Feliformia</taxon>
        <taxon>Felidae</taxon>
        <taxon>Pantherinae</taxon>
        <taxon>Panthera</taxon>
    </lineage>
</organism>
<evidence type="ECO:0000256" key="6">
    <source>
        <dbReference type="ARBA" id="ARBA00022989"/>
    </source>
</evidence>
<dbReference type="GO" id="GO:0005765">
    <property type="term" value="C:lysosomal membrane"/>
    <property type="evidence" value="ECO:0007669"/>
    <property type="project" value="UniProtKB-SubCell"/>
</dbReference>
<proteinExistence type="inferred from homology"/>
<dbReference type="PANTHER" id="PTHR13551:SF1">
    <property type="entry name" value="MEMBRANE PROTEIN BRI3"/>
    <property type="match status" value="1"/>
</dbReference>
<comment type="subunit">
    <text evidence="11">Interacts with BRI3BP. Interacts with MGAT1 and IFITM3.</text>
</comment>
<evidence type="ECO:0000256" key="7">
    <source>
        <dbReference type="ARBA" id="ARBA00023136"/>
    </source>
</evidence>
<evidence type="ECO:0000256" key="8">
    <source>
        <dbReference type="ARBA" id="ARBA00023228"/>
    </source>
</evidence>
<keyword evidence="15" id="KW-1185">Reference proteome</keyword>
<evidence type="ECO:0000256" key="13">
    <source>
        <dbReference type="SAM" id="Phobius"/>
    </source>
</evidence>
<evidence type="ECO:0000256" key="12">
    <source>
        <dbReference type="SAM" id="MobiDB-lite"/>
    </source>
</evidence>
<dbReference type="GO" id="GO:0048471">
    <property type="term" value="C:perinuclear region of cytoplasm"/>
    <property type="evidence" value="ECO:0007669"/>
    <property type="project" value="UniProtKB-SubCell"/>
</dbReference>
<keyword evidence="5 13" id="KW-0812">Transmembrane</keyword>
<keyword evidence="4" id="KW-0963">Cytoplasm</keyword>
<evidence type="ECO:0000256" key="10">
    <source>
        <dbReference type="ARBA" id="ARBA00035449"/>
    </source>
</evidence>
<comment type="subcellular location">
    <subcellularLocation>
        <location evidence="2">Cytoplasm</location>
        <location evidence="2">Perinuclear region</location>
    </subcellularLocation>
    <subcellularLocation>
        <location evidence="1">Lysosome membrane</location>
        <topology evidence="1">Multi-pass membrane protein</topology>
    </subcellularLocation>
</comment>
<dbReference type="PANTHER" id="PTHR13551">
    <property type="entry name" value="BRAIN PROTEIN I3"/>
    <property type="match status" value="1"/>
</dbReference>
<evidence type="ECO:0000256" key="11">
    <source>
        <dbReference type="ARBA" id="ARBA00046593"/>
    </source>
</evidence>
<comment type="similarity">
    <text evidence="3">Belongs to the BRI3 family.</text>
</comment>
<reference evidence="14" key="2">
    <citation type="submission" date="2025-08" db="UniProtKB">
        <authorList>
            <consortium name="Ensembl"/>
        </authorList>
    </citation>
    <scope>IDENTIFICATION</scope>
</reference>
<evidence type="ECO:0000256" key="2">
    <source>
        <dbReference type="ARBA" id="ARBA00004556"/>
    </source>
</evidence>
<evidence type="ECO:0000256" key="1">
    <source>
        <dbReference type="ARBA" id="ARBA00004155"/>
    </source>
</evidence>
<dbReference type="Ensembl" id="ENSPLOT00000029797.1">
    <property type="protein sequence ID" value="ENSPLOP00000026982.1"/>
    <property type="gene ID" value="ENSPLOG00000019787.1"/>
</dbReference>
<keyword evidence="7 13" id="KW-0472">Membrane</keyword>
<evidence type="ECO:0000256" key="5">
    <source>
        <dbReference type="ARBA" id="ARBA00022692"/>
    </source>
</evidence>
<dbReference type="InterPro" id="IPR019317">
    <property type="entry name" value="BRI3"/>
</dbReference>
<evidence type="ECO:0000256" key="9">
    <source>
        <dbReference type="ARBA" id="ARBA00035284"/>
    </source>
</evidence>
<keyword evidence="8" id="KW-0458">Lysosome</keyword>
<dbReference type="GeneTree" id="ENSGT01140000286538"/>
<evidence type="ECO:0000313" key="15">
    <source>
        <dbReference type="Proteomes" id="UP000694399"/>
    </source>
</evidence>
<evidence type="ECO:0000256" key="4">
    <source>
        <dbReference type="ARBA" id="ARBA00022490"/>
    </source>
</evidence>